<dbReference type="EMBL" id="CP002903">
    <property type="protein sequence ID" value="AEJ60395.1"/>
    <property type="molecule type" value="Genomic_DNA"/>
</dbReference>
<dbReference type="GO" id="GO:0032259">
    <property type="term" value="P:methylation"/>
    <property type="evidence" value="ECO:0007669"/>
    <property type="project" value="UniProtKB-KW"/>
</dbReference>
<feature type="domain" description="CheR-type methyltransferase" evidence="6">
    <location>
        <begin position="1"/>
        <end position="271"/>
    </location>
</feature>
<dbReference type="SUPFAM" id="SSF47757">
    <property type="entry name" value="Chemotaxis receptor methyltransferase CheR, N-terminal domain"/>
    <property type="match status" value="1"/>
</dbReference>
<evidence type="ECO:0000256" key="2">
    <source>
        <dbReference type="ARBA" id="ARBA00012534"/>
    </source>
</evidence>
<dbReference type="STRING" id="869211.Spith_0108"/>
<dbReference type="AlphaFoldDB" id="G0GC31"/>
<dbReference type="InterPro" id="IPR050903">
    <property type="entry name" value="Bact_Chemotaxis_MeTrfase"/>
</dbReference>
<sequence>MMSTLSPAMFTRLSGLFYEITGIRLKEYKRYLLEYRLMRLVGPDRRFSSFEELYEALREDHTGELRGLFVHLLTTNYTYFFRESLHFSVVREYLQGRGREEPYVRIWSAGCATGEETYSIAMVVRDALPDVDARDLKILGTDISPEVLYVAHAGVYPIRKVQTSPYDHLLARYCRFDEGEGILEVKDEVKRLVTFRRLNLMEPYPFRRMFDVVFLRNVLIYFDLPEKERILSKVYDVVKPEGYLILGLSESLVGVRHRFLHLKASIYSKRG</sequence>
<dbReference type="EC" id="2.1.1.80" evidence="2"/>
<dbReference type="Gene3D" id="1.10.155.10">
    <property type="entry name" value="Chemotaxis receptor methyltransferase CheR, N-terminal domain"/>
    <property type="match status" value="1"/>
</dbReference>
<dbReference type="PRINTS" id="PR00996">
    <property type="entry name" value="CHERMTFRASE"/>
</dbReference>
<dbReference type="PANTHER" id="PTHR24422:SF10">
    <property type="entry name" value="CHEMOTAXIS PROTEIN METHYLTRANSFERASE 2"/>
    <property type="match status" value="1"/>
</dbReference>
<protein>
    <recommendedName>
        <fullName evidence="2">protein-glutamate O-methyltransferase</fullName>
        <ecNumber evidence="2">2.1.1.80</ecNumber>
    </recommendedName>
</protein>
<keyword evidence="4" id="KW-0808">Transferase</keyword>
<reference evidence="7 8" key="1">
    <citation type="submission" date="2011-06" db="EMBL/GenBank/DDBJ databases">
        <title>The complete genome of Spirochaeta thermophila DSM 6578.</title>
        <authorList>
            <consortium name="US DOE Joint Genome Institute (JGI-PGF)"/>
            <person name="Lucas S."/>
            <person name="Lapidus A."/>
            <person name="Bruce D."/>
            <person name="Goodwin L."/>
            <person name="Pitluck S."/>
            <person name="Peters L."/>
            <person name="Kyrpides N."/>
            <person name="Mavromatis K."/>
            <person name="Ivanova N."/>
            <person name="Mikailova N."/>
            <person name="Pagani I."/>
            <person name="Chertkov O."/>
            <person name="Detter J.C."/>
            <person name="Tapia R."/>
            <person name="Han C."/>
            <person name="Land M."/>
            <person name="Hauser L."/>
            <person name="Markowitz V."/>
            <person name="Cheng J.-F."/>
            <person name="Hugenholtz P."/>
            <person name="Woyke T."/>
            <person name="Wu D."/>
            <person name="Spring S."/>
            <person name="Merkhoffer B."/>
            <person name="Schneider S."/>
            <person name="Klenk H.-P."/>
            <person name="Eisen J.A."/>
        </authorList>
    </citation>
    <scope>NUCLEOTIDE SEQUENCE [LARGE SCALE GENOMIC DNA]</scope>
    <source>
        <strain evidence="8">ATCC 700085 / DSM 6578 / Z-1203</strain>
    </source>
</reference>
<dbReference type="InterPro" id="IPR000780">
    <property type="entry name" value="CheR_MeTrfase"/>
</dbReference>
<dbReference type="InterPro" id="IPR026024">
    <property type="entry name" value="Chemotaxis_MeTrfase_CheR"/>
</dbReference>
<dbReference type="InterPro" id="IPR036804">
    <property type="entry name" value="CheR_N_sf"/>
</dbReference>
<evidence type="ECO:0000313" key="8">
    <source>
        <dbReference type="Proteomes" id="UP000007254"/>
    </source>
</evidence>
<keyword evidence="3 7" id="KW-0489">Methyltransferase</keyword>
<dbReference type="SUPFAM" id="SSF53335">
    <property type="entry name" value="S-adenosyl-L-methionine-dependent methyltransferases"/>
    <property type="match status" value="1"/>
</dbReference>
<dbReference type="PROSITE" id="PS50123">
    <property type="entry name" value="CHER"/>
    <property type="match status" value="1"/>
</dbReference>
<evidence type="ECO:0000313" key="7">
    <source>
        <dbReference type="EMBL" id="AEJ60395.1"/>
    </source>
</evidence>
<evidence type="ECO:0000256" key="4">
    <source>
        <dbReference type="ARBA" id="ARBA00022679"/>
    </source>
</evidence>
<dbReference type="PIRSF" id="PIRSF000410">
    <property type="entry name" value="CheR"/>
    <property type="match status" value="1"/>
</dbReference>
<dbReference type="Gene3D" id="3.40.50.150">
    <property type="entry name" value="Vaccinia Virus protein VP39"/>
    <property type="match status" value="1"/>
</dbReference>
<dbReference type="InterPro" id="IPR029063">
    <property type="entry name" value="SAM-dependent_MTases_sf"/>
</dbReference>
<dbReference type="InterPro" id="IPR022641">
    <property type="entry name" value="CheR_N"/>
</dbReference>
<dbReference type="Pfam" id="PF01739">
    <property type="entry name" value="CheR"/>
    <property type="match status" value="1"/>
</dbReference>
<evidence type="ECO:0000256" key="5">
    <source>
        <dbReference type="ARBA" id="ARBA00022691"/>
    </source>
</evidence>
<name>G0GC31_WINT7</name>
<gene>
    <name evidence="7" type="ordered locus">Spith_0108</name>
</gene>
<dbReference type="PANTHER" id="PTHR24422">
    <property type="entry name" value="CHEMOTAXIS PROTEIN METHYLTRANSFERASE"/>
    <property type="match status" value="1"/>
</dbReference>
<dbReference type="SMART" id="SM00138">
    <property type="entry name" value="MeTrc"/>
    <property type="match status" value="1"/>
</dbReference>
<keyword evidence="8" id="KW-1185">Reference proteome</keyword>
<evidence type="ECO:0000256" key="3">
    <source>
        <dbReference type="ARBA" id="ARBA00022603"/>
    </source>
</evidence>
<evidence type="ECO:0000256" key="1">
    <source>
        <dbReference type="ARBA" id="ARBA00001541"/>
    </source>
</evidence>
<dbReference type="HOGENOM" id="CLU_025854_0_0_12"/>
<organism evidence="7 8">
    <name type="scientific">Winmispira thermophila (strain ATCC 700085 / DSM 6578 / Z-1203)</name>
    <name type="common">Spirochaeta thermophila</name>
    <dbReference type="NCBI Taxonomy" id="869211"/>
    <lineage>
        <taxon>Bacteria</taxon>
        <taxon>Pseudomonadati</taxon>
        <taxon>Spirochaetota</taxon>
        <taxon>Spirochaetia</taxon>
        <taxon>Winmispirales</taxon>
        <taxon>Winmispiraceae</taxon>
        <taxon>Winmispira</taxon>
    </lineage>
</organism>
<dbReference type="GO" id="GO:0008983">
    <property type="term" value="F:protein-glutamate O-methyltransferase activity"/>
    <property type="evidence" value="ECO:0007669"/>
    <property type="project" value="UniProtKB-EC"/>
</dbReference>
<dbReference type="InterPro" id="IPR022642">
    <property type="entry name" value="CheR_C"/>
</dbReference>
<dbReference type="RefSeq" id="WP_014623801.1">
    <property type="nucleotide sequence ID" value="NC_017583.1"/>
</dbReference>
<evidence type="ECO:0000259" key="6">
    <source>
        <dbReference type="PROSITE" id="PS50123"/>
    </source>
</evidence>
<dbReference type="KEGG" id="stq:Spith_0108"/>
<keyword evidence="5" id="KW-0949">S-adenosyl-L-methionine</keyword>
<comment type="catalytic activity">
    <reaction evidence="1">
        <text>L-glutamyl-[protein] + S-adenosyl-L-methionine = [protein]-L-glutamate 5-O-methyl ester + S-adenosyl-L-homocysteine</text>
        <dbReference type="Rhea" id="RHEA:24452"/>
        <dbReference type="Rhea" id="RHEA-COMP:10208"/>
        <dbReference type="Rhea" id="RHEA-COMP:10311"/>
        <dbReference type="ChEBI" id="CHEBI:29973"/>
        <dbReference type="ChEBI" id="CHEBI:57856"/>
        <dbReference type="ChEBI" id="CHEBI:59789"/>
        <dbReference type="ChEBI" id="CHEBI:82795"/>
        <dbReference type="EC" id="2.1.1.80"/>
    </reaction>
</comment>
<dbReference type="Proteomes" id="UP000007254">
    <property type="component" value="Chromosome"/>
</dbReference>
<proteinExistence type="predicted"/>
<dbReference type="Pfam" id="PF03705">
    <property type="entry name" value="CheR_N"/>
    <property type="match status" value="1"/>
</dbReference>
<dbReference type="CDD" id="cd02440">
    <property type="entry name" value="AdoMet_MTases"/>
    <property type="match status" value="1"/>
</dbReference>
<accession>G0GC31</accession>